<evidence type="ECO:0000259" key="5">
    <source>
        <dbReference type="PROSITE" id="PS51144"/>
    </source>
</evidence>
<comment type="subcellular location">
    <subcellularLocation>
        <location evidence="2">Plastid</location>
        <location evidence="2">Chloroplast stroma</location>
    </subcellularLocation>
</comment>
<organism evidence="6 7">
    <name type="scientific">Dipteronia dyeriana</name>
    <dbReference type="NCBI Taxonomy" id="168575"/>
    <lineage>
        <taxon>Eukaryota</taxon>
        <taxon>Viridiplantae</taxon>
        <taxon>Streptophyta</taxon>
        <taxon>Embryophyta</taxon>
        <taxon>Tracheophyta</taxon>
        <taxon>Spermatophyta</taxon>
        <taxon>Magnoliopsida</taxon>
        <taxon>eudicotyledons</taxon>
        <taxon>Gunneridae</taxon>
        <taxon>Pentapetalae</taxon>
        <taxon>rosids</taxon>
        <taxon>malvids</taxon>
        <taxon>Sapindales</taxon>
        <taxon>Sapindaceae</taxon>
        <taxon>Hippocastanoideae</taxon>
        <taxon>Acereae</taxon>
        <taxon>Dipteronia</taxon>
    </lineage>
</organism>
<dbReference type="GO" id="GO:0004089">
    <property type="term" value="F:carbonate dehydratase activity"/>
    <property type="evidence" value="ECO:0007669"/>
    <property type="project" value="UniProtKB-EC"/>
</dbReference>
<dbReference type="PANTHER" id="PTHR18952:SF271">
    <property type="entry name" value="ALPHA CARBONIC ANHYDRASE 4-RELATED"/>
    <property type="match status" value="1"/>
</dbReference>
<comment type="function">
    <text evidence="1">Reversible hydration of carbon dioxide.</text>
</comment>
<dbReference type="Proteomes" id="UP001280121">
    <property type="component" value="Unassembled WGS sequence"/>
</dbReference>
<dbReference type="GO" id="GO:0009570">
    <property type="term" value="C:chloroplast stroma"/>
    <property type="evidence" value="ECO:0007669"/>
    <property type="project" value="UniProtKB-SubCell"/>
</dbReference>
<accession>A0AAE0CIM4</accession>
<dbReference type="InterPro" id="IPR001148">
    <property type="entry name" value="CA_dom"/>
</dbReference>
<gene>
    <name evidence="6" type="ORF">Ddye_011784</name>
</gene>
<dbReference type="Pfam" id="PF00194">
    <property type="entry name" value="Carb_anhydrase"/>
    <property type="match status" value="1"/>
</dbReference>
<dbReference type="GO" id="GO:0006730">
    <property type="term" value="P:one-carbon metabolic process"/>
    <property type="evidence" value="ECO:0007669"/>
    <property type="project" value="TreeGrafter"/>
</dbReference>
<dbReference type="InterPro" id="IPR023561">
    <property type="entry name" value="Carbonic_anhydrase_a-class"/>
</dbReference>
<dbReference type="AlphaFoldDB" id="A0AAE0CIM4"/>
<name>A0AAE0CIM4_9ROSI</name>
<feature type="domain" description="Alpha-carbonic anhydrase" evidence="5">
    <location>
        <begin position="82"/>
        <end position="312"/>
    </location>
</feature>
<dbReference type="InterPro" id="IPR036398">
    <property type="entry name" value="CA_dom_sf"/>
</dbReference>
<protein>
    <recommendedName>
        <fullName evidence="5">Alpha-carbonic anhydrase domain-containing protein</fullName>
    </recommendedName>
</protein>
<dbReference type="SMART" id="SM01057">
    <property type="entry name" value="Carb_anhydrase"/>
    <property type="match status" value="1"/>
</dbReference>
<dbReference type="CDD" id="cd03124">
    <property type="entry name" value="alpha_CA_prokaryotic_like"/>
    <property type="match status" value="1"/>
</dbReference>
<proteinExistence type="inferred from homology"/>
<evidence type="ECO:0000256" key="1">
    <source>
        <dbReference type="ARBA" id="ARBA00002904"/>
    </source>
</evidence>
<evidence type="ECO:0000256" key="4">
    <source>
        <dbReference type="ARBA" id="ARBA00048348"/>
    </source>
</evidence>
<dbReference type="Gene3D" id="3.10.200.10">
    <property type="entry name" value="Alpha carbonic anhydrase"/>
    <property type="match status" value="1"/>
</dbReference>
<reference evidence="6" key="1">
    <citation type="journal article" date="2023" name="Plant J.">
        <title>Genome sequences and population genomics provide insights into the demographic history, inbreeding, and mutation load of two 'living fossil' tree species of Dipteronia.</title>
        <authorList>
            <person name="Feng Y."/>
            <person name="Comes H.P."/>
            <person name="Chen J."/>
            <person name="Zhu S."/>
            <person name="Lu R."/>
            <person name="Zhang X."/>
            <person name="Li P."/>
            <person name="Qiu J."/>
            <person name="Olsen K.M."/>
            <person name="Qiu Y."/>
        </authorList>
    </citation>
    <scope>NUCLEOTIDE SEQUENCE</scope>
    <source>
        <strain evidence="6">KIB01</strain>
    </source>
</reference>
<sequence>MALGPHISLVYTIKKRVACLPPLHCNKESLFSLLLSLSHFQVSSMLINTNNKSFLILISLLLLSSHIYLVTADDSAEVDNETPFTYIEGTGNGPKEWGVIDPHWQVCGKGHFQSPIDLLGQRIQILFNLGELHKDYKPAPAVVKNRGHDISVLWKGDAGKLDINGTDYQLLQVHWHSPSEHSFNGSRYELELHAVHKSASGNLAVIAIVYRYGHPDSFLSRVLKHKSIGKSEIQLGIVNPRDIKFGSRKYYRYVGSLTVPPCTEGVVWTVVKKVRTVSREQVRILRETVHDGLKGNARPTQPLDGRPVWIYNPRAK</sequence>
<keyword evidence="7" id="KW-1185">Reference proteome</keyword>
<comment type="caution">
    <text evidence="6">The sequence shown here is derived from an EMBL/GenBank/DDBJ whole genome shotgun (WGS) entry which is preliminary data.</text>
</comment>
<dbReference type="PROSITE" id="PS51144">
    <property type="entry name" value="ALPHA_CA_2"/>
    <property type="match status" value="1"/>
</dbReference>
<dbReference type="SUPFAM" id="SSF51069">
    <property type="entry name" value="Carbonic anhydrase"/>
    <property type="match status" value="1"/>
</dbReference>
<evidence type="ECO:0000256" key="3">
    <source>
        <dbReference type="ARBA" id="ARBA00006365"/>
    </source>
</evidence>
<evidence type="ECO:0000313" key="6">
    <source>
        <dbReference type="EMBL" id="KAK2651928.1"/>
    </source>
</evidence>
<comment type="catalytic activity">
    <reaction evidence="4">
        <text>hydrogencarbonate + H(+) = CO2 + H2O</text>
        <dbReference type="Rhea" id="RHEA:10748"/>
        <dbReference type="ChEBI" id="CHEBI:15377"/>
        <dbReference type="ChEBI" id="CHEBI:15378"/>
        <dbReference type="ChEBI" id="CHEBI:16526"/>
        <dbReference type="ChEBI" id="CHEBI:17544"/>
        <dbReference type="EC" id="4.2.1.1"/>
    </reaction>
</comment>
<dbReference type="InterPro" id="IPR041891">
    <property type="entry name" value="Alpha_CA_prokaryot-like"/>
</dbReference>
<evidence type="ECO:0000256" key="2">
    <source>
        <dbReference type="ARBA" id="ARBA00004470"/>
    </source>
</evidence>
<comment type="similarity">
    <text evidence="3">Belongs to the alpha-class carbonic anhydrase family.</text>
</comment>
<dbReference type="EMBL" id="JANJYI010000004">
    <property type="protein sequence ID" value="KAK2651928.1"/>
    <property type="molecule type" value="Genomic_DNA"/>
</dbReference>
<evidence type="ECO:0000313" key="7">
    <source>
        <dbReference type="Proteomes" id="UP001280121"/>
    </source>
</evidence>
<dbReference type="GO" id="GO:0008270">
    <property type="term" value="F:zinc ion binding"/>
    <property type="evidence" value="ECO:0007669"/>
    <property type="project" value="InterPro"/>
</dbReference>
<dbReference type="PANTHER" id="PTHR18952">
    <property type="entry name" value="CARBONIC ANHYDRASE"/>
    <property type="match status" value="1"/>
</dbReference>